<comment type="caution">
    <text evidence="6">The sequence shown here is derived from an EMBL/GenBank/DDBJ whole genome shotgun (WGS) entry which is preliminary data.</text>
</comment>
<sequence>MTRPRPSDYDRMLDLAVGVLEATDPDEVWQLVVRELMRALNASVVVAKDVDWTPSSGAVAIWRGTERQAEPVDDLPLRHIRAGYPFAGHYVGTPADRSPRTAAELAGGAAWLHSEAADVNRRLFGTRHALGLPLPAPRPGSSPVRGFIVHRDGPDFRAQERRYAGRVQPLLAAAASQRGLLTSLREAPGPPDVPAPVARAAGHDVTPRELTVLLTLAEGLSATSMARRLGISVRTVHKHLQNLYRKLGTADRLETVLRAQEMGLLPGPGTRTGGAEARIPHPTSTAAASRHRDSRSGAPGGSWTGPPGNALRPGAVTLRAVVPRGSSLPPREGTGLVRHLDAGSLGTGSDAAPRRGYPAPAESEQHPVG</sequence>
<dbReference type="InterPro" id="IPR000792">
    <property type="entry name" value="Tscrpt_reg_LuxR_C"/>
</dbReference>
<accession>A0ABN3JCP2</accession>
<keyword evidence="7" id="KW-1185">Reference proteome</keyword>
<organism evidence="6 7">
    <name type="scientific">Streptomyces macrosporus</name>
    <dbReference type="NCBI Taxonomy" id="44032"/>
    <lineage>
        <taxon>Bacteria</taxon>
        <taxon>Bacillati</taxon>
        <taxon>Actinomycetota</taxon>
        <taxon>Actinomycetes</taxon>
        <taxon>Kitasatosporales</taxon>
        <taxon>Streptomycetaceae</taxon>
        <taxon>Streptomyces</taxon>
    </lineage>
</organism>
<dbReference type="SUPFAM" id="SSF46894">
    <property type="entry name" value="C-terminal effector domain of the bipartite response regulators"/>
    <property type="match status" value="1"/>
</dbReference>
<evidence type="ECO:0000256" key="4">
    <source>
        <dbReference type="SAM" id="MobiDB-lite"/>
    </source>
</evidence>
<dbReference type="InterPro" id="IPR016032">
    <property type="entry name" value="Sig_transdc_resp-reg_C-effctor"/>
</dbReference>
<proteinExistence type="predicted"/>
<dbReference type="Gene3D" id="1.10.10.10">
    <property type="entry name" value="Winged helix-like DNA-binding domain superfamily/Winged helix DNA-binding domain"/>
    <property type="match status" value="1"/>
</dbReference>
<feature type="region of interest" description="Disordered" evidence="4">
    <location>
        <begin position="263"/>
        <end position="312"/>
    </location>
</feature>
<dbReference type="Pfam" id="PF00196">
    <property type="entry name" value="GerE"/>
    <property type="match status" value="1"/>
</dbReference>
<keyword evidence="1" id="KW-0805">Transcription regulation</keyword>
<reference evidence="6 7" key="1">
    <citation type="journal article" date="2019" name="Int. J. Syst. Evol. Microbiol.">
        <title>The Global Catalogue of Microorganisms (GCM) 10K type strain sequencing project: providing services to taxonomists for standard genome sequencing and annotation.</title>
        <authorList>
            <consortium name="The Broad Institute Genomics Platform"/>
            <consortium name="The Broad Institute Genome Sequencing Center for Infectious Disease"/>
            <person name="Wu L."/>
            <person name="Ma J."/>
        </authorList>
    </citation>
    <scope>NUCLEOTIDE SEQUENCE [LARGE SCALE GENOMIC DNA]</scope>
    <source>
        <strain evidence="6 7">JCM 6305</strain>
    </source>
</reference>
<dbReference type="PANTHER" id="PTHR44688">
    <property type="entry name" value="DNA-BINDING TRANSCRIPTIONAL ACTIVATOR DEVR_DOSR"/>
    <property type="match status" value="1"/>
</dbReference>
<dbReference type="PRINTS" id="PR00038">
    <property type="entry name" value="HTHLUXR"/>
</dbReference>
<feature type="domain" description="HTH luxR-type" evidence="5">
    <location>
        <begin position="198"/>
        <end position="263"/>
    </location>
</feature>
<protein>
    <recommendedName>
        <fullName evidence="5">HTH luxR-type domain-containing protein</fullName>
    </recommendedName>
</protein>
<gene>
    <name evidence="6" type="ORF">GCM10010405_05600</name>
</gene>
<dbReference type="CDD" id="cd06170">
    <property type="entry name" value="LuxR_C_like"/>
    <property type="match status" value="1"/>
</dbReference>
<name>A0ABN3JCP2_9ACTN</name>
<dbReference type="RefSeq" id="WP_344320407.1">
    <property type="nucleotide sequence ID" value="NZ_BAAASZ010000005.1"/>
</dbReference>
<dbReference type="InterPro" id="IPR036388">
    <property type="entry name" value="WH-like_DNA-bd_sf"/>
</dbReference>
<dbReference type="PROSITE" id="PS50043">
    <property type="entry name" value="HTH_LUXR_2"/>
    <property type="match status" value="1"/>
</dbReference>
<evidence type="ECO:0000259" key="5">
    <source>
        <dbReference type="PROSITE" id="PS50043"/>
    </source>
</evidence>
<dbReference type="SMART" id="SM00421">
    <property type="entry name" value="HTH_LUXR"/>
    <property type="match status" value="1"/>
</dbReference>
<keyword evidence="3" id="KW-0804">Transcription</keyword>
<evidence type="ECO:0000313" key="7">
    <source>
        <dbReference type="Proteomes" id="UP001501638"/>
    </source>
</evidence>
<evidence type="ECO:0000256" key="3">
    <source>
        <dbReference type="ARBA" id="ARBA00023163"/>
    </source>
</evidence>
<evidence type="ECO:0000256" key="2">
    <source>
        <dbReference type="ARBA" id="ARBA00023125"/>
    </source>
</evidence>
<dbReference type="PANTHER" id="PTHR44688:SF16">
    <property type="entry name" value="DNA-BINDING TRANSCRIPTIONAL ACTIVATOR DEVR_DOSR"/>
    <property type="match status" value="1"/>
</dbReference>
<evidence type="ECO:0000256" key="1">
    <source>
        <dbReference type="ARBA" id="ARBA00023015"/>
    </source>
</evidence>
<keyword evidence="2" id="KW-0238">DNA-binding</keyword>
<feature type="region of interest" description="Disordered" evidence="4">
    <location>
        <begin position="324"/>
        <end position="369"/>
    </location>
</feature>
<dbReference type="EMBL" id="BAAASZ010000005">
    <property type="protein sequence ID" value="GAA2425977.1"/>
    <property type="molecule type" value="Genomic_DNA"/>
</dbReference>
<dbReference type="Proteomes" id="UP001501638">
    <property type="component" value="Unassembled WGS sequence"/>
</dbReference>
<evidence type="ECO:0000313" key="6">
    <source>
        <dbReference type="EMBL" id="GAA2425977.1"/>
    </source>
</evidence>